<dbReference type="GeneID" id="62160016"/>
<dbReference type="RefSeq" id="XP_038747646.1">
    <property type="nucleotide sequence ID" value="XM_038886942.1"/>
</dbReference>
<feature type="region of interest" description="Disordered" evidence="1">
    <location>
        <begin position="36"/>
        <end position="69"/>
    </location>
</feature>
<protein>
    <recommendedName>
        <fullName evidence="2">DUF6604 domain-containing protein</fullName>
    </recommendedName>
</protein>
<organism evidence="3 4">
    <name type="scientific">Colletotrichum karsti</name>
    <dbReference type="NCBI Taxonomy" id="1095194"/>
    <lineage>
        <taxon>Eukaryota</taxon>
        <taxon>Fungi</taxon>
        <taxon>Dikarya</taxon>
        <taxon>Ascomycota</taxon>
        <taxon>Pezizomycotina</taxon>
        <taxon>Sordariomycetes</taxon>
        <taxon>Hypocreomycetidae</taxon>
        <taxon>Glomerellales</taxon>
        <taxon>Glomerellaceae</taxon>
        <taxon>Colletotrichum</taxon>
        <taxon>Colletotrichum boninense species complex</taxon>
    </lineage>
</organism>
<reference evidence="3" key="2">
    <citation type="submission" date="2020-11" db="EMBL/GenBank/DDBJ databases">
        <title>Whole genome sequencing of Colletotrichum sp.</title>
        <authorList>
            <person name="Li H."/>
        </authorList>
    </citation>
    <scope>NUCLEOTIDE SEQUENCE</scope>
    <source>
        <strain evidence="3">CkLH20</strain>
    </source>
</reference>
<accession>A0A9P6IG73</accession>
<dbReference type="OrthoDB" id="4826422at2759"/>
<evidence type="ECO:0000313" key="4">
    <source>
        <dbReference type="Proteomes" id="UP000781932"/>
    </source>
</evidence>
<gene>
    <name evidence="3" type="ORF">CkaCkLH20_04223</name>
</gene>
<evidence type="ECO:0000256" key="1">
    <source>
        <dbReference type="SAM" id="MobiDB-lite"/>
    </source>
</evidence>
<dbReference type="InterPro" id="IPR046539">
    <property type="entry name" value="DUF6604"/>
</dbReference>
<sequence>MSAAAATGSSFQSVGTWKRYKLGQARFTDWLKQTANKFTPTPVPDSPPLQPASNGTSSGKMGPSLDSASGKVHWSELEDLAQLIVSNSKPEEIPWDPILVLRDVVALRKKSARFYSKTAQQDKTGKLRVSNQQHEHIIKVLEKVLGLLETAVSPMRPKQKKEEPPRPRERLDMGLLDNMFNLLQFQKPAKPPKEAQAVAAVVELEPEAEQSESDSESETEIAATSKTVSRKKTKQTPKKKGKGGKKGGKKAPKSKAVVKKAKPAGDGAWVDGFTLDEQYDDEEEFDYYMLIYCFFEDFNTIRNHVCERWCDYYYDKSVSLNTLAVITNAASELFRDMEFELLRLLRLNGHADLGTYEAMMELLFFEYGMEPVDYNDEPESKEEMNEKIWREEADWLGWSAYVAMEDIFEHCPRGKVPLIPPSARRLPKYGPITAADFASFHKACIMQLFPEVAEVRALKKNRQEPPVIPGQPDLELDFEQVLGLRYYPSSFIFSLQLYLDIRNILDEQVEDACEQLHANAEDILHCTDVAERSCEEVYQSDWRKFAERDAMILSSYAMLDFTIEDKEARARQMGMMEDLPEYALFDTEPVWPALLDFRSKLASTVLSIRLLTRTPAPLWSGVLYTIAKRDYADIPAWPEMDRFLSVHGTELLGFPITEDLKVAEILTNYATTMSDGKRYHIWMGLLDKVGRITNFHDRYADSPMHRADMEYIGNVIRDHFGLPHNSKQSPFGLPQQKKETTGKEKTEELVQRLQRVGNMRHVEILEILDQTVETMVHNELSINYYKLDWEVQTFARKLQNIMLEKGLLRKPEGGLETYPGHCSRDDGDKVLGECIKAVILEVADQPFIPPILPKSSHEHGDHGCGCGNEACDEDVGFDGEIDIDDLPSWFEHPALSRR</sequence>
<feature type="compositionally biased region" description="Basic residues" evidence="1">
    <location>
        <begin position="228"/>
        <end position="260"/>
    </location>
</feature>
<feature type="region of interest" description="Disordered" evidence="1">
    <location>
        <begin position="724"/>
        <end position="744"/>
    </location>
</feature>
<name>A0A9P6IG73_9PEZI</name>
<dbReference type="AlphaFoldDB" id="A0A9P6IG73"/>
<comment type="caution">
    <text evidence="3">The sequence shown here is derived from an EMBL/GenBank/DDBJ whole genome shotgun (WGS) entry which is preliminary data.</text>
</comment>
<feature type="compositionally biased region" description="Acidic residues" evidence="1">
    <location>
        <begin position="204"/>
        <end position="219"/>
    </location>
</feature>
<evidence type="ECO:0000313" key="3">
    <source>
        <dbReference type="EMBL" id="KAF9878185.1"/>
    </source>
</evidence>
<dbReference type="EMBL" id="JAATWM020000011">
    <property type="protein sequence ID" value="KAF9878185.1"/>
    <property type="molecule type" value="Genomic_DNA"/>
</dbReference>
<dbReference type="PANTHER" id="PTHR38795:SF1">
    <property type="entry name" value="DUF6604 DOMAIN-CONTAINING PROTEIN"/>
    <property type="match status" value="1"/>
</dbReference>
<reference evidence="3" key="1">
    <citation type="submission" date="2020-03" db="EMBL/GenBank/DDBJ databases">
        <authorList>
            <person name="He L."/>
        </authorList>
    </citation>
    <scope>NUCLEOTIDE SEQUENCE</scope>
    <source>
        <strain evidence="3">CkLH20</strain>
    </source>
</reference>
<evidence type="ECO:0000259" key="2">
    <source>
        <dbReference type="Pfam" id="PF20253"/>
    </source>
</evidence>
<feature type="compositionally biased region" description="Pro residues" evidence="1">
    <location>
        <begin position="41"/>
        <end position="50"/>
    </location>
</feature>
<dbReference type="Proteomes" id="UP000781932">
    <property type="component" value="Unassembled WGS sequence"/>
</dbReference>
<feature type="region of interest" description="Disordered" evidence="1">
    <location>
        <begin position="204"/>
        <end position="260"/>
    </location>
</feature>
<feature type="domain" description="DUF6604" evidence="2">
    <location>
        <begin position="18"/>
        <end position="341"/>
    </location>
</feature>
<dbReference type="Pfam" id="PF20253">
    <property type="entry name" value="DUF6604"/>
    <property type="match status" value="1"/>
</dbReference>
<proteinExistence type="predicted"/>
<keyword evidence="4" id="KW-1185">Reference proteome</keyword>
<dbReference type="PANTHER" id="PTHR38795">
    <property type="entry name" value="DUF6604 DOMAIN-CONTAINING PROTEIN"/>
    <property type="match status" value="1"/>
</dbReference>